<proteinExistence type="predicted"/>
<comment type="caution">
    <text evidence="1">The sequence shown here is derived from an EMBL/GenBank/DDBJ whole genome shotgun (WGS) entry which is preliminary data.</text>
</comment>
<protein>
    <submittedName>
        <fullName evidence="1">Uncharacterized protein</fullName>
    </submittedName>
</protein>
<reference evidence="1 2" key="1">
    <citation type="submission" date="2018-09" db="EMBL/GenBank/DDBJ databases">
        <title>Genomic Encyclopedia of Archaeal and Bacterial Type Strains, Phase II (KMG-II): from individual species to whole genera.</title>
        <authorList>
            <person name="Goeker M."/>
        </authorList>
    </citation>
    <scope>NUCLEOTIDE SEQUENCE [LARGE SCALE GENOMIC DNA]</scope>
    <source>
        <strain evidence="1 2">DSM 11458</strain>
    </source>
</reference>
<dbReference type="EMBL" id="RAQK01000001">
    <property type="protein sequence ID" value="RKE97766.1"/>
    <property type="molecule type" value="Genomic_DNA"/>
</dbReference>
<organism evidence="1 2">
    <name type="scientific">Sulfitobacter guttiformis</name>
    <dbReference type="NCBI Taxonomy" id="74349"/>
    <lineage>
        <taxon>Bacteria</taxon>
        <taxon>Pseudomonadati</taxon>
        <taxon>Pseudomonadota</taxon>
        <taxon>Alphaproteobacteria</taxon>
        <taxon>Rhodobacterales</taxon>
        <taxon>Roseobacteraceae</taxon>
        <taxon>Sulfitobacter</taxon>
    </lineage>
</organism>
<keyword evidence="2" id="KW-1185">Reference proteome</keyword>
<gene>
    <name evidence="1" type="ORF">C8N30_2393</name>
</gene>
<sequence length="38" mass="4374">MRFMLQTNTVLCAAVKVSTALESIKKKTPNLSDRRFKF</sequence>
<accession>A0A420DTZ6</accession>
<name>A0A420DTZ6_9RHOB</name>
<dbReference type="Proteomes" id="UP000284407">
    <property type="component" value="Unassembled WGS sequence"/>
</dbReference>
<evidence type="ECO:0000313" key="1">
    <source>
        <dbReference type="EMBL" id="RKE97766.1"/>
    </source>
</evidence>
<evidence type="ECO:0000313" key="2">
    <source>
        <dbReference type="Proteomes" id="UP000284407"/>
    </source>
</evidence>
<dbReference type="AlphaFoldDB" id="A0A420DTZ6"/>